<comment type="subcellular location">
    <subcellularLocation>
        <location evidence="1 8">Cell membrane</location>
        <topology evidence="1 8">Multi-pass membrane protein</topology>
    </subcellularLocation>
</comment>
<dbReference type="Pfam" id="PF01925">
    <property type="entry name" value="TauE"/>
    <property type="match status" value="1"/>
</dbReference>
<proteinExistence type="inferred from homology"/>
<name>A0A6L3T044_9HYPH</name>
<evidence type="ECO:0000256" key="5">
    <source>
        <dbReference type="ARBA" id="ARBA00022692"/>
    </source>
</evidence>
<feature type="transmembrane region" description="Helical" evidence="8">
    <location>
        <begin position="6"/>
        <end position="30"/>
    </location>
</feature>
<evidence type="ECO:0000313" key="10">
    <source>
        <dbReference type="Proteomes" id="UP000474159"/>
    </source>
</evidence>
<comment type="similarity">
    <text evidence="2 8">Belongs to the 4-toluene sulfonate uptake permease (TSUP) (TC 2.A.102) family.</text>
</comment>
<feature type="transmembrane region" description="Helical" evidence="8">
    <location>
        <begin position="133"/>
        <end position="154"/>
    </location>
</feature>
<reference evidence="9 10" key="1">
    <citation type="submission" date="2019-09" db="EMBL/GenBank/DDBJ databases">
        <title>YIM 48816 draft genome.</title>
        <authorList>
            <person name="Jiang L."/>
        </authorList>
    </citation>
    <scope>NUCLEOTIDE SEQUENCE [LARGE SCALE GENOMIC DNA]</scope>
    <source>
        <strain evidence="9 10">YIM 48816</strain>
    </source>
</reference>
<comment type="caution">
    <text evidence="9">The sequence shown here is derived from an EMBL/GenBank/DDBJ whole genome shotgun (WGS) entry which is preliminary data.</text>
</comment>
<keyword evidence="3" id="KW-0813">Transport</keyword>
<dbReference type="InterPro" id="IPR052017">
    <property type="entry name" value="TSUP"/>
</dbReference>
<organism evidence="9 10">
    <name type="scientific">Methylobacterium soli</name>
    <dbReference type="NCBI Taxonomy" id="553447"/>
    <lineage>
        <taxon>Bacteria</taxon>
        <taxon>Pseudomonadati</taxon>
        <taxon>Pseudomonadota</taxon>
        <taxon>Alphaproteobacteria</taxon>
        <taxon>Hyphomicrobiales</taxon>
        <taxon>Methylobacteriaceae</taxon>
        <taxon>Methylobacterium</taxon>
    </lineage>
</organism>
<dbReference type="InterPro" id="IPR002781">
    <property type="entry name" value="TM_pro_TauE-like"/>
</dbReference>
<feature type="transmembrane region" description="Helical" evidence="8">
    <location>
        <begin position="224"/>
        <end position="246"/>
    </location>
</feature>
<keyword evidence="6 8" id="KW-1133">Transmembrane helix</keyword>
<accession>A0A6L3T044</accession>
<feature type="transmembrane region" description="Helical" evidence="8">
    <location>
        <begin position="95"/>
        <end position="113"/>
    </location>
</feature>
<evidence type="ECO:0000256" key="7">
    <source>
        <dbReference type="ARBA" id="ARBA00023136"/>
    </source>
</evidence>
<dbReference type="PANTHER" id="PTHR30269">
    <property type="entry name" value="TRANSMEMBRANE PROTEIN YFCA"/>
    <property type="match status" value="1"/>
</dbReference>
<gene>
    <name evidence="9" type="ORF">F6X53_08415</name>
</gene>
<evidence type="ECO:0000256" key="1">
    <source>
        <dbReference type="ARBA" id="ARBA00004651"/>
    </source>
</evidence>
<feature type="transmembrane region" description="Helical" evidence="8">
    <location>
        <begin position="166"/>
        <end position="185"/>
    </location>
</feature>
<dbReference type="EMBL" id="VZZK01000007">
    <property type="protein sequence ID" value="KAB1079782.1"/>
    <property type="molecule type" value="Genomic_DNA"/>
</dbReference>
<dbReference type="RefSeq" id="WP_150999452.1">
    <property type="nucleotide sequence ID" value="NZ_BPQY01000355.1"/>
</dbReference>
<feature type="transmembrane region" description="Helical" evidence="8">
    <location>
        <begin position="69"/>
        <end position="88"/>
    </location>
</feature>
<dbReference type="AlphaFoldDB" id="A0A6L3T044"/>
<keyword evidence="7 8" id="KW-0472">Membrane</keyword>
<keyword evidence="4 8" id="KW-1003">Cell membrane</keyword>
<keyword evidence="5 8" id="KW-0812">Transmembrane</keyword>
<evidence type="ECO:0000256" key="2">
    <source>
        <dbReference type="ARBA" id="ARBA00009142"/>
    </source>
</evidence>
<dbReference type="OrthoDB" id="8421744at2"/>
<keyword evidence="10" id="KW-1185">Reference proteome</keyword>
<dbReference type="GO" id="GO:0005886">
    <property type="term" value="C:plasma membrane"/>
    <property type="evidence" value="ECO:0007669"/>
    <property type="project" value="UniProtKB-SubCell"/>
</dbReference>
<dbReference type="PANTHER" id="PTHR30269:SF37">
    <property type="entry name" value="MEMBRANE TRANSPORTER PROTEIN"/>
    <property type="match status" value="1"/>
</dbReference>
<feature type="transmembrane region" description="Helical" evidence="8">
    <location>
        <begin position="197"/>
        <end position="217"/>
    </location>
</feature>
<evidence type="ECO:0000313" key="9">
    <source>
        <dbReference type="EMBL" id="KAB1079782.1"/>
    </source>
</evidence>
<evidence type="ECO:0000256" key="4">
    <source>
        <dbReference type="ARBA" id="ARBA00022475"/>
    </source>
</evidence>
<evidence type="ECO:0000256" key="3">
    <source>
        <dbReference type="ARBA" id="ARBA00022448"/>
    </source>
</evidence>
<evidence type="ECO:0000256" key="8">
    <source>
        <dbReference type="RuleBase" id="RU363041"/>
    </source>
</evidence>
<dbReference type="Proteomes" id="UP000474159">
    <property type="component" value="Unassembled WGS sequence"/>
</dbReference>
<evidence type="ECO:0000256" key="6">
    <source>
        <dbReference type="ARBA" id="ARBA00022989"/>
    </source>
</evidence>
<protein>
    <recommendedName>
        <fullName evidence="8">Probable membrane transporter protein</fullName>
    </recommendedName>
</protein>
<sequence>MNETLLLLLCMGCAGLISGLTGFAFALIASGTLLSIRSPVEATALVLVCSILSQAISLLRLRAWPPPGTAFAMILPGLVGAPIGIHLLHGLDPQVVKVAIGLFLVLYSGGVALLRADYRVGFGNRWSDGAVGFLGGVLGGIAGLSGALPTAWSLLRGWDPRTQRAVYQSFTLVMQVWALTILLALDPIPPDLVGDLVLALPVVLVSVLVGLALFARIDQRRFRTLVLALLAAIGLTTTALALPGFLHG</sequence>